<dbReference type="InterPro" id="IPR024775">
    <property type="entry name" value="DinB-like"/>
</dbReference>
<dbReference type="EMBL" id="CP115149">
    <property type="protein sequence ID" value="WBL37131.1"/>
    <property type="molecule type" value="Genomic_DNA"/>
</dbReference>
<proteinExistence type="predicted"/>
<accession>A0ABY7M9C2</accession>
<evidence type="ECO:0000313" key="3">
    <source>
        <dbReference type="Proteomes" id="UP001212803"/>
    </source>
</evidence>
<dbReference type="Gene3D" id="1.20.120.450">
    <property type="entry name" value="dinb family like domain"/>
    <property type="match status" value="1"/>
</dbReference>
<organism evidence="2 3">
    <name type="scientific">Tepidiforma flava</name>
    <dbReference type="NCBI Taxonomy" id="3004094"/>
    <lineage>
        <taxon>Bacteria</taxon>
        <taxon>Bacillati</taxon>
        <taxon>Chloroflexota</taxon>
        <taxon>Tepidiformia</taxon>
        <taxon>Tepidiformales</taxon>
        <taxon>Tepidiformaceae</taxon>
        <taxon>Tepidiforma</taxon>
    </lineage>
</organism>
<dbReference type="InterPro" id="IPR034660">
    <property type="entry name" value="DinB/YfiT-like"/>
</dbReference>
<name>A0ABY7M9C2_9CHLR</name>
<keyword evidence="3" id="KW-1185">Reference proteome</keyword>
<gene>
    <name evidence="2" type="ORF">O0235_06065</name>
</gene>
<sequence length="170" mass="18279">MPTRAERYAHRIEAQAEALFRRIVLAPPGSWHRREPGGWSPAITVAHICEFLPYWSSRLSLFAANPGSSWGRPEDDPDRLAGIEPGALLEPPAACERLHRVAAAASAAVRALPGEALGVPLQHVSGDPALGTLEALVERALCGHLESHHAQLRRLLARPPFPAPPSRVGG</sequence>
<feature type="domain" description="DinB-like" evidence="1">
    <location>
        <begin position="13"/>
        <end position="152"/>
    </location>
</feature>
<protein>
    <submittedName>
        <fullName evidence="2">DinB family protein</fullName>
    </submittedName>
</protein>
<reference evidence="2 3" key="1">
    <citation type="journal article" date="2023" name="ISME J.">
        <title>Thermophilic Dehalococcoidia with unusual traits shed light on an unexpected past.</title>
        <authorList>
            <person name="Palmer M."/>
            <person name="Covington J.K."/>
            <person name="Zhou E.M."/>
            <person name="Thomas S.C."/>
            <person name="Habib N."/>
            <person name="Seymour C.O."/>
            <person name="Lai D."/>
            <person name="Johnston J."/>
            <person name="Hashimi A."/>
            <person name="Jiao J.Y."/>
            <person name="Muok A.R."/>
            <person name="Liu L."/>
            <person name="Xian W.D."/>
            <person name="Zhi X.Y."/>
            <person name="Li M.M."/>
            <person name="Silva L.P."/>
            <person name="Bowen B.P."/>
            <person name="Louie K."/>
            <person name="Briegel A."/>
            <person name="Pett-Ridge J."/>
            <person name="Weber P.K."/>
            <person name="Tocheva E.I."/>
            <person name="Woyke T."/>
            <person name="Northen T.R."/>
            <person name="Mayali X."/>
            <person name="Li W.J."/>
            <person name="Hedlund B.P."/>
        </authorList>
    </citation>
    <scope>NUCLEOTIDE SEQUENCE [LARGE SCALE GENOMIC DNA]</scope>
    <source>
        <strain evidence="2 3">YIM 72310</strain>
    </source>
</reference>
<evidence type="ECO:0000313" key="2">
    <source>
        <dbReference type="EMBL" id="WBL37131.1"/>
    </source>
</evidence>
<dbReference type="Pfam" id="PF12867">
    <property type="entry name" value="DinB_2"/>
    <property type="match status" value="1"/>
</dbReference>
<evidence type="ECO:0000259" key="1">
    <source>
        <dbReference type="Pfam" id="PF12867"/>
    </source>
</evidence>
<dbReference type="Proteomes" id="UP001212803">
    <property type="component" value="Chromosome"/>
</dbReference>
<dbReference type="RefSeq" id="WP_270057645.1">
    <property type="nucleotide sequence ID" value="NZ_CP115149.1"/>
</dbReference>
<dbReference type="SUPFAM" id="SSF109854">
    <property type="entry name" value="DinB/YfiT-like putative metalloenzymes"/>
    <property type="match status" value="1"/>
</dbReference>